<dbReference type="Proteomes" id="UP001055811">
    <property type="component" value="Linkage Group LG02"/>
</dbReference>
<evidence type="ECO:0000313" key="1">
    <source>
        <dbReference type="EMBL" id="KAI3780041.1"/>
    </source>
</evidence>
<accession>A0ACB9GAK2</accession>
<proteinExistence type="predicted"/>
<organism evidence="1 2">
    <name type="scientific">Cichorium intybus</name>
    <name type="common">Chicory</name>
    <dbReference type="NCBI Taxonomy" id="13427"/>
    <lineage>
        <taxon>Eukaryota</taxon>
        <taxon>Viridiplantae</taxon>
        <taxon>Streptophyta</taxon>
        <taxon>Embryophyta</taxon>
        <taxon>Tracheophyta</taxon>
        <taxon>Spermatophyta</taxon>
        <taxon>Magnoliopsida</taxon>
        <taxon>eudicotyledons</taxon>
        <taxon>Gunneridae</taxon>
        <taxon>Pentapetalae</taxon>
        <taxon>asterids</taxon>
        <taxon>campanulids</taxon>
        <taxon>Asterales</taxon>
        <taxon>Asteraceae</taxon>
        <taxon>Cichorioideae</taxon>
        <taxon>Cichorieae</taxon>
        <taxon>Cichoriinae</taxon>
        <taxon>Cichorium</taxon>
    </lineage>
</organism>
<name>A0ACB9GAK2_CICIN</name>
<reference evidence="1 2" key="2">
    <citation type="journal article" date="2022" name="Mol. Ecol. Resour.">
        <title>The genomes of chicory, endive, great burdock and yacon provide insights into Asteraceae paleo-polyploidization history and plant inulin production.</title>
        <authorList>
            <person name="Fan W."/>
            <person name="Wang S."/>
            <person name="Wang H."/>
            <person name="Wang A."/>
            <person name="Jiang F."/>
            <person name="Liu H."/>
            <person name="Zhao H."/>
            <person name="Xu D."/>
            <person name="Zhang Y."/>
        </authorList>
    </citation>
    <scope>NUCLEOTIDE SEQUENCE [LARGE SCALE GENOMIC DNA]</scope>
    <source>
        <strain evidence="2">cv. Punajuju</strain>
        <tissue evidence="1">Leaves</tissue>
    </source>
</reference>
<keyword evidence="2" id="KW-1185">Reference proteome</keyword>
<sequence length="112" mass="12194">MILHSISTICLNHHRRISLIKAEKYREAGSPRIGSRNPKFMNGKVTDTEENRYEVAGLTDYCKSVASGCAANASAIAASGNDVDVLFGGDYDASYVFGDTADCLFVAIFHER</sequence>
<dbReference type="EMBL" id="CM042010">
    <property type="protein sequence ID" value="KAI3780041.1"/>
    <property type="molecule type" value="Genomic_DNA"/>
</dbReference>
<evidence type="ECO:0000313" key="2">
    <source>
        <dbReference type="Proteomes" id="UP001055811"/>
    </source>
</evidence>
<reference evidence="2" key="1">
    <citation type="journal article" date="2022" name="Mol. Ecol. Resour.">
        <title>The genomes of chicory, endive, great burdock and yacon provide insights into Asteraceae palaeo-polyploidization history and plant inulin production.</title>
        <authorList>
            <person name="Fan W."/>
            <person name="Wang S."/>
            <person name="Wang H."/>
            <person name="Wang A."/>
            <person name="Jiang F."/>
            <person name="Liu H."/>
            <person name="Zhao H."/>
            <person name="Xu D."/>
            <person name="Zhang Y."/>
        </authorList>
    </citation>
    <scope>NUCLEOTIDE SEQUENCE [LARGE SCALE GENOMIC DNA]</scope>
    <source>
        <strain evidence="2">cv. Punajuju</strain>
    </source>
</reference>
<comment type="caution">
    <text evidence="1">The sequence shown here is derived from an EMBL/GenBank/DDBJ whole genome shotgun (WGS) entry which is preliminary data.</text>
</comment>
<gene>
    <name evidence="1" type="ORF">L2E82_09901</name>
</gene>
<protein>
    <submittedName>
        <fullName evidence="1">Uncharacterized protein</fullName>
    </submittedName>
</protein>